<keyword evidence="1" id="KW-1133">Transmembrane helix</keyword>
<dbReference type="Pfam" id="PF11351">
    <property type="entry name" value="GTA_holin_3TM"/>
    <property type="match status" value="1"/>
</dbReference>
<keyword evidence="1" id="KW-0472">Membrane</keyword>
<name>A0A9X3TZ73_9PROT</name>
<sequence>MGILGRLIAGPAVDAVTAIGNVFDKLFTTDAERLQAEQVLQKIRQEPAMLQAEINKIEAAHRSVFVAGWRPFIGWVCGAGFAWAFIFQPILNWAVVVYGLSITPPDIVTDDMMELVIALLGLGAMRTFEKSKGRAR</sequence>
<reference evidence="2" key="2">
    <citation type="journal article" date="2023" name="Syst. Appl. Microbiol.">
        <title>Govania unica gen. nov., sp. nov., a rare biosphere bacterium that represents a novel family in the class Alphaproteobacteria.</title>
        <authorList>
            <person name="Vandamme P."/>
            <person name="Peeters C."/>
            <person name="Hettiarachchi A."/>
            <person name="Cnockaert M."/>
            <person name="Carlier A."/>
        </authorList>
    </citation>
    <scope>NUCLEOTIDE SEQUENCE</scope>
    <source>
        <strain evidence="2">LMG 31809</strain>
    </source>
</reference>
<gene>
    <name evidence="2" type="ORF">NYP16_09110</name>
</gene>
<organism evidence="2 3">
    <name type="scientific">Govanella unica</name>
    <dbReference type="NCBI Taxonomy" id="2975056"/>
    <lineage>
        <taxon>Bacteria</taxon>
        <taxon>Pseudomonadati</taxon>
        <taxon>Pseudomonadota</taxon>
        <taxon>Alphaproteobacteria</taxon>
        <taxon>Emcibacterales</taxon>
        <taxon>Govanellaceae</taxon>
        <taxon>Govanella</taxon>
    </lineage>
</organism>
<protein>
    <submittedName>
        <fullName evidence="2">Holin family protein</fullName>
    </submittedName>
</protein>
<reference evidence="2" key="1">
    <citation type="submission" date="2022-08" db="EMBL/GenBank/DDBJ databases">
        <authorList>
            <person name="Vandamme P."/>
            <person name="Hettiarachchi A."/>
            <person name="Peeters C."/>
            <person name="Cnockaert M."/>
            <person name="Carlier A."/>
        </authorList>
    </citation>
    <scope>NUCLEOTIDE SEQUENCE</scope>
    <source>
        <strain evidence="2">LMG 31809</strain>
    </source>
</reference>
<dbReference type="AlphaFoldDB" id="A0A9X3TZ73"/>
<keyword evidence="1" id="KW-0812">Transmembrane</keyword>
<evidence type="ECO:0000313" key="2">
    <source>
        <dbReference type="EMBL" id="MDA5194107.1"/>
    </source>
</evidence>
<keyword evidence="3" id="KW-1185">Reference proteome</keyword>
<proteinExistence type="predicted"/>
<evidence type="ECO:0000313" key="3">
    <source>
        <dbReference type="Proteomes" id="UP001141619"/>
    </source>
</evidence>
<feature type="transmembrane region" description="Helical" evidence="1">
    <location>
        <begin position="112"/>
        <end position="128"/>
    </location>
</feature>
<dbReference type="EMBL" id="JANWOI010000003">
    <property type="protein sequence ID" value="MDA5194107.1"/>
    <property type="molecule type" value="Genomic_DNA"/>
</dbReference>
<accession>A0A9X3TZ73</accession>
<dbReference type="RefSeq" id="WP_274943813.1">
    <property type="nucleotide sequence ID" value="NZ_JANWOI010000003.1"/>
</dbReference>
<dbReference type="InterPro" id="IPR021497">
    <property type="entry name" value="GTA_holin_3TM"/>
</dbReference>
<evidence type="ECO:0000256" key="1">
    <source>
        <dbReference type="SAM" id="Phobius"/>
    </source>
</evidence>
<feature type="transmembrane region" description="Helical" evidence="1">
    <location>
        <begin position="72"/>
        <end position="100"/>
    </location>
</feature>
<dbReference type="Proteomes" id="UP001141619">
    <property type="component" value="Unassembled WGS sequence"/>
</dbReference>
<comment type="caution">
    <text evidence="2">The sequence shown here is derived from an EMBL/GenBank/DDBJ whole genome shotgun (WGS) entry which is preliminary data.</text>
</comment>